<evidence type="ECO:0000256" key="1">
    <source>
        <dbReference type="SAM" id="MobiDB-lite"/>
    </source>
</evidence>
<gene>
    <name evidence="2" type="ORF">NDU88_003462</name>
</gene>
<evidence type="ECO:0000313" key="2">
    <source>
        <dbReference type="EMBL" id="KAJ1162999.1"/>
    </source>
</evidence>
<organism evidence="2 3">
    <name type="scientific">Pleurodeles waltl</name>
    <name type="common">Iberian ribbed newt</name>
    <dbReference type="NCBI Taxonomy" id="8319"/>
    <lineage>
        <taxon>Eukaryota</taxon>
        <taxon>Metazoa</taxon>
        <taxon>Chordata</taxon>
        <taxon>Craniata</taxon>
        <taxon>Vertebrata</taxon>
        <taxon>Euteleostomi</taxon>
        <taxon>Amphibia</taxon>
        <taxon>Batrachia</taxon>
        <taxon>Caudata</taxon>
        <taxon>Salamandroidea</taxon>
        <taxon>Salamandridae</taxon>
        <taxon>Pleurodelinae</taxon>
        <taxon>Pleurodeles</taxon>
    </lineage>
</organism>
<comment type="caution">
    <text evidence="2">The sequence shown here is derived from an EMBL/GenBank/DDBJ whole genome shotgun (WGS) entry which is preliminary data.</text>
</comment>
<accession>A0AAV7SER0</accession>
<dbReference type="Proteomes" id="UP001066276">
    <property type="component" value="Chromosome 4_2"/>
</dbReference>
<sequence length="104" mass="11498">MDGTEGGRPRRRRSRRHPESLGGEPTGADTFTVPTLGRRLMAPGSTRVDPPHFRRSVASPGTGLKTGKGRGEEEGIHEHLKHQEHEREGKRGRKEGGGRGRRMD</sequence>
<dbReference type="EMBL" id="JANPWB010000008">
    <property type="protein sequence ID" value="KAJ1162999.1"/>
    <property type="molecule type" value="Genomic_DNA"/>
</dbReference>
<proteinExistence type="predicted"/>
<protein>
    <submittedName>
        <fullName evidence="2">Uncharacterized protein</fullName>
    </submittedName>
</protein>
<feature type="region of interest" description="Disordered" evidence="1">
    <location>
        <begin position="1"/>
        <end position="104"/>
    </location>
</feature>
<feature type="compositionally biased region" description="Basic and acidic residues" evidence="1">
    <location>
        <begin position="69"/>
        <end position="104"/>
    </location>
</feature>
<reference evidence="2" key="1">
    <citation type="journal article" date="2022" name="bioRxiv">
        <title>Sequencing and chromosome-scale assembly of the giantPleurodeles waltlgenome.</title>
        <authorList>
            <person name="Brown T."/>
            <person name="Elewa A."/>
            <person name="Iarovenko S."/>
            <person name="Subramanian E."/>
            <person name="Araus A.J."/>
            <person name="Petzold A."/>
            <person name="Susuki M."/>
            <person name="Suzuki K.-i.T."/>
            <person name="Hayashi T."/>
            <person name="Toyoda A."/>
            <person name="Oliveira C."/>
            <person name="Osipova E."/>
            <person name="Leigh N.D."/>
            <person name="Simon A."/>
            <person name="Yun M.H."/>
        </authorList>
    </citation>
    <scope>NUCLEOTIDE SEQUENCE</scope>
    <source>
        <strain evidence="2">20211129_DDA</strain>
        <tissue evidence="2">Liver</tissue>
    </source>
</reference>
<dbReference type="AlphaFoldDB" id="A0AAV7SER0"/>
<name>A0AAV7SER0_PLEWA</name>
<keyword evidence="3" id="KW-1185">Reference proteome</keyword>
<evidence type="ECO:0000313" key="3">
    <source>
        <dbReference type="Proteomes" id="UP001066276"/>
    </source>
</evidence>